<evidence type="ECO:0000313" key="1">
    <source>
        <dbReference type="EMBL" id="KAK2655778.1"/>
    </source>
</evidence>
<name>A0AAD9XB53_9ROSI</name>
<evidence type="ECO:0000313" key="2">
    <source>
        <dbReference type="Proteomes" id="UP001280121"/>
    </source>
</evidence>
<reference evidence="1" key="1">
    <citation type="journal article" date="2023" name="Plant J.">
        <title>Genome sequences and population genomics provide insights into the demographic history, inbreeding, and mutation load of two 'living fossil' tree species of Dipteronia.</title>
        <authorList>
            <person name="Feng Y."/>
            <person name="Comes H.P."/>
            <person name="Chen J."/>
            <person name="Zhu S."/>
            <person name="Lu R."/>
            <person name="Zhang X."/>
            <person name="Li P."/>
            <person name="Qiu J."/>
            <person name="Olsen K.M."/>
            <person name="Qiu Y."/>
        </authorList>
    </citation>
    <scope>NUCLEOTIDE SEQUENCE</scope>
    <source>
        <strain evidence="1">KIB01</strain>
    </source>
</reference>
<gene>
    <name evidence="1" type="ORF">Ddye_008830</name>
</gene>
<dbReference type="Proteomes" id="UP001280121">
    <property type="component" value="Unassembled WGS sequence"/>
</dbReference>
<dbReference type="AlphaFoldDB" id="A0AAD9XB53"/>
<evidence type="ECO:0008006" key="3">
    <source>
        <dbReference type="Google" id="ProtNLM"/>
    </source>
</evidence>
<protein>
    <recommendedName>
        <fullName evidence="3">Reverse transcriptase zinc-binding domain-containing protein</fullName>
    </recommendedName>
</protein>
<proteinExistence type="predicted"/>
<comment type="caution">
    <text evidence="1">The sequence shown here is derived from an EMBL/GenBank/DDBJ whole genome shotgun (WGS) entry which is preliminary data.</text>
</comment>
<keyword evidence="2" id="KW-1185">Reference proteome</keyword>
<organism evidence="1 2">
    <name type="scientific">Dipteronia dyeriana</name>
    <dbReference type="NCBI Taxonomy" id="168575"/>
    <lineage>
        <taxon>Eukaryota</taxon>
        <taxon>Viridiplantae</taxon>
        <taxon>Streptophyta</taxon>
        <taxon>Embryophyta</taxon>
        <taxon>Tracheophyta</taxon>
        <taxon>Spermatophyta</taxon>
        <taxon>Magnoliopsida</taxon>
        <taxon>eudicotyledons</taxon>
        <taxon>Gunneridae</taxon>
        <taxon>Pentapetalae</taxon>
        <taxon>rosids</taxon>
        <taxon>malvids</taxon>
        <taxon>Sapindales</taxon>
        <taxon>Sapindaceae</taxon>
        <taxon>Hippocastanoideae</taxon>
        <taxon>Acereae</taxon>
        <taxon>Dipteronia</taxon>
    </lineage>
</organism>
<accession>A0AAD9XB53</accession>
<dbReference type="EMBL" id="JANJYI010000003">
    <property type="protein sequence ID" value="KAK2655778.1"/>
    <property type="molecule type" value="Genomic_DNA"/>
</dbReference>
<sequence length="446" mass="50650">MKDPVIANMEPLIDPPMVKPYLHNLEGEVSSDSDSECTESDFSHPTTLDITCVQGGVTWADQLEDSGWKEISFIYVSVSYITRRSLWSSFIDIAGSEVSWLDLEDFNSVLEAHETTGNVSTISYDDFSAALTACDLVDIKVKEVFHTRIDRDLIQIITSYWYLVQRVYRWVHDLLGFKSAPGPDGFSDKFYSHRWEIVGHDMVLAVHDFFHSGLVFPVYRWPSSLLKDLNAAIRNFFWIGSIDGRKSVQVARKSCYKPKDGGGLGVKDLGILNKAMLKKFTWRMLTEESFIFTYLRAQFFTQNHKPRTCFGFWGKQIWASFIPSRSVLIWCLFHGKIPMDIALRARGGNGSCIYHSTESSLVGFYHLDFLGGVVLPEPSYLEGGKIVLADALSLFWSSIHEADSLQSGTMKNSVDELQTPQRLHVSGHPPKAPRILEWFFAHAEFR</sequence>